<evidence type="ECO:0000256" key="9">
    <source>
        <dbReference type="ARBA" id="ARBA00023277"/>
    </source>
</evidence>
<dbReference type="GO" id="GO:0097171">
    <property type="term" value="P:ADP-L-glycero-beta-D-manno-heptose biosynthetic process"/>
    <property type="evidence" value="ECO:0007669"/>
    <property type="project" value="UniProtKB-UniPathway"/>
</dbReference>
<proteinExistence type="inferred from homology"/>
<dbReference type="PANTHER" id="PTHR46969:SF1">
    <property type="entry name" value="BIFUNCTIONAL PROTEIN HLDE"/>
    <property type="match status" value="1"/>
</dbReference>
<accession>A0A023D1D6</accession>
<feature type="active site" evidence="11">
    <location>
        <position position="293"/>
    </location>
</feature>
<evidence type="ECO:0000256" key="6">
    <source>
        <dbReference type="ARBA" id="ARBA00022777"/>
    </source>
</evidence>
<comment type="similarity">
    <text evidence="11">In the C-terminal section; belongs to the cytidylyltransferase family.</text>
</comment>
<evidence type="ECO:0000256" key="10">
    <source>
        <dbReference type="ARBA" id="ARBA00047428"/>
    </source>
</evidence>
<dbReference type="GO" id="GO:0005524">
    <property type="term" value="F:ATP binding"/>
    <property type="evidence" value="ECO:0007669"/>
    <property type="project" value="UniProtKB-UniRule"/>
</dbReference>
<feature type="region of interest" description="Cytidylyltransferase" evidence="11">
    <location>
        <begin position="373"/>
        <end position="510"/>
    </location>
</feature>
<feature type="domain" description="Cytidyltransferase-like" evidence="13">
    <location>
        <begin position="373"/>
        <end position="467"/>
    </location>
</feature>
<dbReference type="InterPro" id="IPR004821">
    <property type="entry name" value="Cyt_trans-like"/>
</dbReference>
<dbReference type="Pfam" id="PF00294">
    <property type="entry name" value="PfkB"/>
    <property type="match status" value="1"/>
</dbReference>
<dbReference type="InterPro" id="IPR011914">
    <property type="entry name" value="RfaE_dom_II"/>
</dbReference>
<dbReference type="GO" id="GO:0016773">
    <property type="term" value="F:phosphotransferase activity, alcohol group as acceptor"/>
    <property type="evidence" value="ECO:0007669"/>
    <property type="project" value="InterPro"/>
</dbReference>
<reference evidence="14 15" key="2">
    <citation type="journal article" date="2014" name="FEMS Microbiol. Lett.">
        <title>Draft genomic DNA sequence of the facultatively methylotrophic bacterium Acidomonas methanolica type strain MB58.</title>
        <authorList>
            <person name="Higashiura N."/>
            <person name="Hadano H."/>
            <person name="Hirakawa H."/>
            <person name="Matsutani M."/>
            <person name="Takabe S."/>
            <person name="Matsushita K."/>
            <person name="Azuma Y."/>
        </authorList>
    </citation>
    <scope>NUCLEOTIDE SEQUENCE [LARGE SCALE GENOMIC DNA]</scope>
    <source>
        <strain evidence="14 15">MB58</strain>
    </source>
</reference>
<dbReference type="InterPro" id="IPR011611">
    <property type="entry name" value="PfkB_dom"/>
</dbReference>
<keyword evidence="5 11" id="KW-0547">Nucleotide-binding</keyword>
<evidence type="ECO:0000256" key="4">
    <source>
        <dbReference type="ARBA" id="ARBA00022695"/>
    </source>
</evidence>
<comment type="subunit">
    <text evidence="11">Homodimer.</text>
</comment>
<comment type="function">
    <text evidence="1 11">Catalyzes the phosphorylation of D-glycero-D-manno-heptose 7-phosphate at the C-1 position to selectively form D-glycero-beta-D-manno-heptose-1,7-bisphosphate.</text>
</comment>
<keyword evidence="9 11" id="KW-0119">Carbohydrate metabolism</keyword>
<dbReference type="AlphaFoldDB" id="A0A023D1D6"/>
<comment type="pathway">
    <text evidence="11">Nucleotide-sugar biosynthesis; ADP-L-glycero-beta-D-manno-heptose biosynthesis; ADP-L-glycero-beta-D-manno-heptose from D-glycero-beta-D-manno-heptose 7-phosphate: step 1/4.</text>
</comment>
<dbReference type="InterPro" id="IPR011913">
    <property type="entry name" value="RfaE_dom_I"/>
</dbReference>
<comment type="pathway">
    <text evidence="11">Nucleotide-sugar biosynthesis; ADP-L-glycero-beta-D-manno-heptose biosynthesis; ADP-L-glycero-beta-D-manno-heptose from D-glycero-beta-D-manno-heptose 7-phosphate: step 3/4.</text>
</comment>
<evidence type="ECO:0000259" key="12">
    <source>
        <dbReference type="Pfam" id="PF00294"/>
    </source>
</evidence>
<comment type="catalytic activity">
    <reaction evidence="11">
        <text>D-glycero-beta-D-manno-heptose 7-phosphate + ATP = D-glycero-beta-D-manno-heptose 1,7-bisphosphate + ADP + H(+)</text>
        <dbReference type="Rhea" id="RHEA:27473"/>
        <dbReference type="ChEBI" id="CHEBI:15378"/>
        <dbReference type="ChEBI" id="CHEBI:30616"/>
        <dbReference type="ChEBI" id="CHEBI:60204"/>
        <dbReference type="ChEBI" id="CHEBI:60208"/>
        <dbReference type="ChEBI" id="CHEBI:456216"/>
        <dbReference type="EC" id="2.7.1.167"/>
    </reaction>
</comment>
<dbReference type="NCBIfam" id="TIGR02199">
    <property type="entry name" value="rfaE_dom_II"/>
    <property type="match status" value="1"/>
</dbReference>
<name>A0A023D1D6_ACIMT</name>
<dbReference type="UniPathway" id="UPA00356">
    <property type="reaction ID" value="UER00437"/>
</dbReference>
<dbReference type="EC" id="2.7.1.167" evidence="11"/>
<keyword evidence="8 11" id="KW-0511">Multifunctional enzyme</keyword>
<dbReference type="Proteomes" id="UP000019760">
    <property type="component" value="Unassembled WGS sequence"/>
</dbReference>
<comment type="catalytic activity">
    <reaction evidence="10 11">
        <text>D-glycero-beta-D-manno-heptose 1-phosphate + ATP + H(+) = ADP-D-glycero-beta-D-manno-heptose + diphosphate</text>
        <dbReference type="Rhea" id="RHEA:27465"/>
        <dbReference type="ChEBI" id="CHEBI:15378"/>
        <dbReference type="ChEBI" id="CHEBI:30616"/>
        <dbReference type="ChEBI" id="CHEBI:33019"/>
        <dbReference type="ChEBI" id="CHEBI:59967"/>
        <dbReference type="ChEBI" id="CHEBI:61593"/>
        <dbReference type="EC" id="2.7.7.70"/>
    </reaction>
</comment>
<dbReference type="GO" id="GO:0005829">
    <property type="term" value="C:cytosol"/>
    <property type="evidence" value="ECO:0007669"/>
    <property type="project" value="TreeGrafter"/>
</dbReference>
<sequence length="510" mass="53394">MRDASGVLYFPNVKGPDQDDGPRSAAMIDDFTFGRVAVIGDLLLDCYINGSVGRISPEAPVPVLLRAHHSAVPGGAANVAMNAATLGATVLLVGLVGEDESAATLKTALARAPGIELSGLVADPAWTTITKTRVLSGRQQIVRIDEERIETPPAATRAHLISAARAAIDAADIVICSDYAKGVLSDDVLAAIMDAARARGVPVIVDPKRPEFSAYRGAFLVTPNRSEIAVATGLPVRNDAEAEAAAHAASEQCGGNVLVTRSEEGMTLYRRDGHVTHARAHKSEVYDVSGAGDTVVATVAAMLSAGQDLETAVVIATTAASIVVGKLGTTTVSRHELGAALLSKMKETATTVPLDRARSIVNDWRQHGARIAFTNGCFDLLHPGHIALLRAAARQGDKLIVALNSDASVKRLKGAERPLQDAQARATVIGALRDVDLVVIFDEDTPLETIMALRPDVIVKGADYREDEVVGGAFVQSYGGAVVLADLVSGRSTTSIVRKIRQAAPDALPC</sequence>
<evidence type="ECO:0000256" key="1">
    <source>
        <dbReference type="ARBA" id="ARBA00002319"/>
    </source>
</evidence>
<dbReference type="CDD" id="cd01172">
    <property type="entry name" value="RfaE_like"/>
    <property type="match status" value="1"/>
</dbReference>
<dbReference type="NCBIfam" id="TIGR02198">
    <property type="entry name" value="rfaE_dom_I"/>
    <property type="match status" value="1"/>
</dbReference>
<feature type="binding site" evidence="11">
    <location>
        <begin position="224"/>
        <end position="227"/>
    </location>
    <ligand>
        <name>ATP</name>
        <dbReference type="ChEBI" id="CHEBI:30616"/>
    </ligand>
</feature>
<comment type="caution">
    <text evidence="14">The sequence shown here is derived from an EMBL/GenBank/DDBJ whole genome shotgun (WGS) entry which is preliminary data.</text>
</comment>
<evidence type="ECO:0000313" key="15">
    <source>
        <dbReference type="Proteomes" id="UP000019760"/>
    </source>
</evidence>
<dbReference type="InterPro" id="IPR014729">
    <property type="entry name" value="Rossmann-like_a/b/a_fold"/>
</dbReference>
<comment type="similarity">
    <text evidence="11">In the N-terminal section; belongs to the carbohydrate kinase PfkB family.</text>
</comment>
<gene>
    <name evidence="11" type="primary">hldE</name>
    <name evidence="14" type="ORF">Amme_005_004</name>
</gene>
<reference evidence="15" key="1">
    <citation type="journal article" date="2014" name="FEMS Microbiol. Lett.">
        <title>Draft Genomic DNA Sequence of the Facultatively Methylotrophic Bacterium Acidomonas methanolica type strain MB58.</title>
        <authorList>
            <person name="Higashiura N."/>
            <person name="Hadano H."/>
            <person name="Hirakawa H."/>
            <person name="Matsutani M."/>
            <person name="Takabe S."/>
            <person name="Matsushita K."/>
            <person name="Azuma Y."/>
        </authorList>
    </citation>
    <scope>NUCLEOTIDE SEQUENCE [LARGE SCALE GENOMIC DNA]</scope>
    <source>
        <strain evidence="15">MB58</strain>
    </source>
</reference>
<evidence type="ECO:0000256" key="11">
    <source>
        <dbReference type="HAMAP-Rule" id="MF_01603"/>
    </source>
</evidence>
<dbReference type="EMBL" id="BAND01000005">
    <property type="protein sequence ID" value="GAJ27616.1"/>
    <property type="molecule type" value="Genomic_DNA"/>
</dbReference>
<evidence type="ECO:0000256" key="8">
    <source>
        <dbReference type="ARBA" id="ARBA00023268"/>
    </source>
</evidence>
<organism evidence="14 15">
    <name type="scientific">Acidomonas methanolica NBRC 104435</name>
    <dbReference type="NCBI Taxonomy" id="1231351"/>
    <lineage>
        <taxon>Bacteria</taxon>
        <taxon>Pseudomonadati</taxon>
        <taxon>Pseudomonadota</taxon>
        <taxon>Alphaproteobacteria</taxon>
        <taxon>Acetobacterales</taxon>
        <taxon>Acetobacteraceae</taxon>
        <taxon>Acidomonas</taxon>
    </lineage>
</organism>
<protein>
    <recommendedName>
        <fullName evidence="11">Bifunctional protein HldE</fullName>
    </recommendedName>
    <domain>
        <recommendedName>
            <fullName evidence="11">D-beta-D-heptose 7-phosphate kinase</fullName>
            <ecNumber evidence="11">2.7.1.167</ecNumber>
        </recommendedName>
        <alternativeName>
            <fullName evidence="11">D-beta-D-heptose 7-phosphotransferase</fullName>
        </alternativeName>
        <alternativeName>
            <fullName evidence="11">D-glycero-beta-D-manno-heptose-7-phosphate kinase</fullName>
        </alternativeName>
    </domain>
    <domain>
        <recommendedName>
            <fullName evidence="11">D-beta-D-heptose 1-phosphate adenylyltransferase</fullName>
            <ecNumber evidence="11">2.7.7.70</ecNumber>
        </recommendedName>
        <alternativeName>
            <fullName evidence="11">D-glycero-beta-D-manno-heptose 1-phosphate adenylyltransferase</fullName>
        </alternativeName>
    </domain>
</protein>
<dbReference type="GO" id="GO:0033786">
    <property type="term" value="F:heptose-1-phosphate adenylyltransferase activity"/>
    <property type="evidence" value="ECO:0007669"/>
    <property type="project" value="UniProtKB-UniRule"/>
</dbReference>
<comment type="function">
    <text evidence="2 11">Catalyzes the ADP transfer from ATP to D-glycero-beta-D-manno-heptose 1-phosphate, yielding ADP-D-glycero-beta-D-manno-heptose.</text>
</comment>
<keyword evidence="7 11" id="KW-0067">ATP-binding</keyword>
<keyword evidence="6 11" id="KW-0418">Kinase</keyword>
<feature type="domain" description="Carbohydrate kinase PfkB" evidence="12">
    <location>
        <begin position="36"/>
        <end position="331"/>
    </location>
</feature>
<evidence type="ECO:0000256" key="2">
    <source>
        <dbReference type="ARBA" id="ARBA00003753"/>
    </source>
</evidence>
<dbReference type="GO" id="GO:0033785">
    <property type="term" value="F:heptose 7-phosphate kinase activity"/>
    <property type="evidence" value="ECO:0007669"/>
    <property type="project" value="UniProtKB-UniRule"/>
</dbReference>
<keyword evidence="15" id="KW-1185">Reference proteome</keyword>
<dbReference type="Gene3D" id="3.40.50.620">
    <property type="entry name" value="HUPs"/>
    <property type="match status" value="1"/>
</dbReference>
<dbReference type="HAMAP" id="MF_01603">
    <property type="entry name" value="HldE"/>
    <property type="match status" value="1"/>
</dbReference>
<evidence type="ECO:0000256" key="5">
    <source>
        <dbReference type="ARBA" id="ARBA00022741"/>
    </source>
</evidence>
<dbReference type="EC" id="2.7.7.70" evidence="11"/>
<dbReference type="Pfam" id="PF01467">
    <property type="entry name" value="CTP_transf_like"/>
    <property type="match status" value="1"/>
</dbReference>
<dbReference type="Gene3D" id="3.40.1190.20">
    <property type="match status" value="1"/>
</dbReference>
<keyword evidence="3 11" id="KW-0808">Transferase</keyword>
<dbReference type="PANTHER" id="PTHR46969">
    <property type="entry name" value="BIFUNCTIONAL PROTEIN HLDE"/>
    <property type="match status" value="1"/>
</dbReference>
<dbReference type="SUPFAM" id="SSF52374">
    <property type="entry name" value="Nucleotidylyl transferase"/>
    <property type="match status" value="1"/>
</dbReference>
<dbReference type="InterPro" id="IPR023030">
    <property type="entry name" value="Bifunc_HldE"/>
</dbReference>
<dbReference type="SUPFAM" id="SSF53613">
    <property type="entry name" value="Ribokinase-like"/>
    <property type="match status" value="1"/>
</dbReference>
<dbReference type="NCBIfam" id="TIGR00125">
    <property type="entry name" value="cyt_tran_rel"/>
    <property type="match status" value="1"/>
</dbReference>
<evidence type="ECO:0000256" key="7">
    <source>
        <dbReference type="ARBA" id="ARBA00022840"/>
    </source>
</evidence>
<evidence type="ECO:0000256" key="3">
    <source>
        <dbReference type="ARBA" id="ARBA00022679"/>
    </source>
</evidence>
<feature type="region of interest" description="Ribokinase" evidence="11">
    <location>
        <begin position="1"/>
        <end position="348"/>
    </location>
</feature>
<evidence type="ECO:0000259" key="13">
    <source>
        <dbReference type="Pfam" id="PF01467"/>
    </source>
</evidence>
<evidence type="ECO:0000313" key="14">
    <source>
        <dbReference type="EMBL" id="GAJ27616.1"/>
    </source>
</evidence>
<keyword evidence="4 11" id="KW-0548">Nucleotidyltransferase</keyword>
<dbReference type="InterPro" id="IPR029056">
    <property type="entry name" value="Ribokinase-like"/>
</dbReference>